<evidence type="ECO:0000313" key="1">
    <source>
        <dbReference type="EMBL" id="UNY41707.1"/>
    </source>
</evidence>
<reference evidence="1" key="1">
    <citation type="submission" date="2022-02" db="EMBL/GenBank/DDBJ databases">
        <title>Complete genome sequence of Burkholderia cenocepacia phage Musica.</title>
        <authorList>
            <person name="Le T."/>
            <person name="Yao G."/>
            <person name="Liu M."/>
            <person name="Gonzalez C."/>
        </authorList>
    </citation>
    <scope>NUCLEOTIDE SEQUENCE</scope>
</reference>
<sequence>MCEIAQRLRWKRFDFNGLREGQCARCPRSTQRTRLCSPCCRDGRKGEGQIEPAQAAYLNFEAWH</sequence>
<dbReference type="Proteomes" id="UP000831589">
    <property type="component" value="Segment"/>
</dbReference>
<protein>
    <submittedName>
        <fullName evidence="1">Uncharacterized protein</fullName>
    </submittedName>
</protein>
<evidence type="ECO:0000313" key="2">
    <source>
        <dbReference type="Proteomes" id="UP000831589"/>
    </source>
</evidence>
<gene>
    <name evidence="1" type="ORF">CPT_Musica_048</name>
</gene>
<proteinExistence type="predicted"/>
<name>A0AAE9G318_9CAUD</name>
<accession>A0AAE9G318</accession>
<dbReference type="EMBL" id="OM638608">
    <property type="protein sequence ID" value="UNY41707.1"/>
    <property type="molecule type" value="Genomic_DNA"/>
</dbReference>
<organism evidence="1 2">
    <name type="scientific">Burkholderia phage Musica</name>
    <dbReference type="NCBI Taxonomy" id="2924903"/>
    <lineage>
        <taxon>Viruses</taxon>
        <taxon>Duplodnaviria</taxon>
        <taxon>Heunggongvirae</taxon>
        <taxon>Uroviricota</taxon>
        <taxon>Caudoviricetes</taxon>
        <taxon>Peduoviridae</taxon>
        <taxon>Kayeltresvirus</taxon>
        <taxon>Kayeltresvirus musica</taxon>
    </lineage>
</organism>
<keyword evidence="2" id="KW-1185">Reference proteome</keyword>